<proteinExistence type="predicted"/>
<reference evidence="2" key="1">
    <citation type="submission" date="2023-03" db="EMBL/GenBank/DDBJ databases">
        <title>Multiphase analysis and comparison of six strains from genera Psychromarinibacter, Lutimaribacter, and Maritimibacter, including a novel species: Psychromarinibacter sediminicola sp. nov.</title>
        <authorList>
            <person name="Wang Y.-H."/>
            <person name="Ye M.-Q."/>
            <person name="Du Z.-J."/>
        </authorList>
    </citation>
    <scope>NUCLEOTIDE SEQUENCE</scope>
    <source>
        <strain evidence="2">C21-152</strain>
    </source>
</reference>
<dbReference type="InterPro" id="IPR054189">
    <property type="entry name" value="DUF6894"/>
</dbReference>
<keyword evidence="3" id="KW-1185">Reference proteome</keyword>
<gene>
    <name evidence="2" type="ORF">P1J78_01820</name>
</gene>
<comment type="caution">
    <text evidence="2">The sequence shown here is derived from an EMBL/GenBank/DDBJ whole genome shotgun (WGS) entry which is preliminary data.</text>
</comment>
<dbReference type="Pfam" id="PF21834">
    <property type="entry name" value="DUF6894"/>
    <property type="match status" value="1"/>
</dbReference>
<dbReference type="RefSeq" id="WP_275565604.1">
    <property type="nucleotide sequence ID" value="NZ_JARGYC010000003.1"/>
</dbReference>
<organism evidence="2 3">
    <name type="scientific">Psychromarinibacter sediminicola</name>
    <dbReference type="NCBI Taxonomy" id="3033385"/>
    <lineage>
        <taxon>Bacteria</taxon>
        <taxon>Pseudomonadati</taxon>
        <taxon>Pseudomonadota</taxon>
        <taxon>Alphaproteobacteria</taxon>
        <taxon>Rhodobacterales</taxon>
        <taxon>Paracoccaceae</taxon>
        <taxon>Psychromarinibacter</taxon>
    </lineage>
</organism>
<feature type="domain" description="DUF6894" evidence="1">
    <location>
        <begin position="3"/>
        <end position="71"/>
    </location>
</feature>
<sequence>MSLYFFDIDDGEVETRDSTGQELARSEDIRWSAISVLPELAKDALPDSDKRTFRVNVRDEAGTVVYRATLTLVAEWLQ</sequence>
<evidence type="ECO:0000259" key="1">
    <source>
        <dbReference type="Pfam" id="PF21834"/>
    </source>
</evidence>
<dbReference type="AlphaFoldDB" id="A0AAE3NLG0"/>
<name>A0AAE3NLG0_9RHOB</name>
<evidence type="ECO:0000313" key="2">
    <source>
        <dbReference type="EMBL" id="MDF0599458.1"/>
    </source>
</evidence>
<dbReference type="EMBL" id="JARGYC010000003">
    <property type="protein sequence ID" value="MDF0599458.1"/>
    <property type="molecule type" value="Genomic_DNA"/>
</dbReference>
<protein>
    <recommendedName>
        <fullName evidence="1">DUF6894 domain-containing protein</fullName>
    </recommendedName>
</protein>
<accession>A0AAE3NLG0</accession>
<evidence type="ECO:0000313" key="3">
    <source>
        <dbReference type="Proteomes" id="UP001220964"/>
    </source>
</evidence>
<dbReference type="Proteomes" id="UP001220964">
    <property type="component" value="Unassembled WGS sequence"/>
</dbReference>